<protein>
    <submittedName>
        <fullName evidence="1">Trypsin-like peptidase domain-containing protein</fullName>
    </submittedName>
</protein>
<accession>A0ABX1F8N8</accession>
<sequence>MGLLLGACTRLPAEEARGGPAAAAASFGFAALSSHGVPLGSAVAVAPDRLLTNAHVLPEGLTTLQAQRGDAAVTVTALVLARSPALDLAVLRVSPGVFKPVPRQAAAPATGQRIWAIGAPSAGPALAEGVVEQPDAVLAGRGPGFIARIGALMGYSGGAALDAQGRLRGLVTAQLGAGSSPALAALTGLDPAVFSPSRDQRKVFVLSIDAAIRESNRIAPPGLP</sequence>
<name>A0ABX1F8N8_9PROT</name>
<organism evidence="1 2">
    <name type="scientific">Falsiroseomonas frigidaquae</name>
    <dbReference type="NCBI Taxonomy" id="487318"/>
    <lineage>
        <taxon>Bacteria</taxon>
        <taxon>Pseudomonadati</taxon>
        <taxon>Pseudomonadota</taxon>
        <taxon>Alphaproteobacteria</taxon>
        <taxon>Acetobacterales</taxon>
        <taxon>Roseomonadaceae</taxon>
        <taxon>Falsiroseomonas</taxon>
    </lineage>
</organism>
<dbReference type="SUPFAM" id="SSF50494">
    <property type="entry name" value="Trypsin-like serine proteases"/>
    <property type="match status" value="1"/>
</dbReference>
<dbReference type="Proteomes" id="UP000765160">
    <property type="component" value="Unassembled WGS sequence"/>
</dbReference>
<dbReference type="RefSeq" id="WP_168055332.1">
    <property type="nucleotide sequence ID" value="NZ_JAATJR010000013.1"/>
</dbReference>
<evidence type="ECO:0000313" key="2">
    <source>
        <dbReference type="Proteomes" id="UP000765160"/>
    </source>
</evidence>
<reference evidence="1 2" key="1">
    <citation type="submission" date="2020-03" db="EMBL/GenBank/DDBJ databases">
        <title>Roseomonas selenitidurans sp. nov. isolated from soil.</title>
        <authorList>
            <person name="Liu H."/>
        </authorList>
    </citation>
    <scope>NUCLEOTIDE SEQUENCE [LARGE SCALE GENOMIC DNA]</scope>
    <source>
        <strain evidence="1 2">JCM 15073</strain>
    </source>
</reference>
<evidence type="ECO:0000313" key="1">
    <source>
        <dbReference type="EMBL" id="NKE48690.1"/>
    </source>
</evidence>
<proteinExistence type="predicted"/>
<comment type="caution">
    <text evidence="1">The sequence shown here is derived from an EMBL/GenBank/DDBJ whole genome shotgun (WGS) entry which is preliminary data.</text>
</comment>
<dbReference type="InterPro" id="IPR009003">
    <property type="entry name" value="Peptidase_S1_PA"/>
</dbReference>
<gene>
    <name evidence="1" type="ORF">HB662_28250</name>
</gene>
<dbReference type="EMBL" id="JAAVTX010000013">
    <property type="protein sequence ID" value="NKE48690.1"/>
    <property type="molecule type" value="Genomic_DNA"/>
</dbReference>
<dbReference type="Pfam" id="PF13365">
    <property type="entry name" value="Trypsin_2"/>
    <property type="match status" value="1"/>
</dbReference>
<keyword evidence="2" id="KW-1185">Reference proteome</keyword>
<dbReference type="Gene3D" id="2.40.10.120">
    <property type="match status" value="1"/>
</dbReference>